<reference evidence="2" key="1">
    <citation type="journal article" date="2023" name="Insect Mol. Biol.">
        <title>Genome sequencing provides insights into the evolution of gene families encoding plant cell wall-degrading enzymes in longhorned beetles.</title>
        <authorList>
            <person name="Shin N.R."/>
            <person name="Okamura Y."/>
            <person name="Kirsch R."/>
            <person name="Pauchet Y."/>
        </authorList>
    </citation>
    <scope>NUCLEOTIDE SEQUENCE</scope>
    <source>
        <strain evidence="2">RBIC_L_NR</strain>
    </source>
</reference>
<gene>
    <name evidence="2" type="ORF">NQ314_008581</name>
</gene>
<evidence type="ECO:0000313" key="3">
    <source>
        <dbReference type="Proteomes" id="UP001162156"/>
    </source>
</evidence>
<organism evidence="2 3">
    <name type="scientific">Rhamnusium bicolor</name>
    <dbReference type="NCBI Taxonomy" id="1586634"/>
    <lineage>
        <taxon>Eukaryota</taxon>
        <taxon>Metazoa</taxon>
        <taxon>Ecdysozoa</taxon>
        <taxon>Arthropoda</taxon>
        <taxon>Hexapoda</taxon>
        <taxon>Insecta</taxon>
        <taxon>Pterygota</taxon>
        <taxon>Neoptera</taxon>
        <taxon>Endopterygota</taxon>
        <taxon>Coleoptera</taxon>
        <taxon>Polyphaga</taxon>
        <taxon>Cucujiformia</taxon>
        <taxon>Chrysomeloidea</taxon>
        <taxon>Cerambycidae</taxon>
        <taxon>Lepturinae</taxon>
        <taxon>Rhagiini</taxon>
        <taxon>Rhamnusium</taxon>
    </lineage>
</organism>
<dbReference type="EMBL" id="JANEYF010002372">
    <property type="protein sequence ID" value="KAJ8947503.1"/>
    <property type="molecule type" value="Genomic_DNA"/>
</dbReference>
<evidence type="ECO:0000313" key="2">
    <source>
        <dbReference type="EMBL" id="KAJ8947503.1"/>
    </source>
</evidence>
<feature type="region of interest" description="Disordered" evidence="1">
    <location>
        <begin position="1"/>
        <end position="43"/>
    </location>
</feature>
<name>A0AAV8Y7M9_9CUCU</name>
<keyword evidence="3" id="KW-1185">Reference proteome</keyword>
<protein>
    <submittedName>
        <fullName evidence="2">Uncharacterized protein</fullName>
    </submittedName>
</protein>
<sequence>MAFQILERFSNSRADSGNGARSEDSNDSNKYKDNDGTDPVSTTTSFSLLGLMGENDNKEYTGTDESLCRALHKVFLNNYYAIEQIMLTKTFQQIYYFAKKKSSRYTLRGGNT</sequence>
<evidence type="ECO:0000256" key="1">
    <source>
        <dbReference type="SAM" id="MobiDB-lite"/>
    </source>
</evidence>
<dbReference type="Proteomes" id="UP001162156">
    <property type="component" value="Unassembled WGS sequence"/>
</dbReference>
<dbReference type="AlphaFoldDB" id="A0AAV8Y7M9"/>
<accession>A0AAV8Y7M9</accession>
<proteinExistence type="predicted"/>
<feature type="compositionally biased region" description="Basic and acidic residues" evidence="1">
    <location>
        <begin position="21"/>
        <end position="35"/>
    </location>
</feature>
<comment type="caution">
    <text evidence="2">The sequence shown here is derived from an EMBL/GenBank/DDBJ whole genome shotgun (WGS) entry which is preliminary data.</text>
</comment>